<gene>
    <name evidence="1" type="ORF">ETSY2_47720</name>
</gene>
<evidence type="ECO:0000313" key="2">
    <source>
        <dbReference type="Proteomes" id="UP000019140"/>
    </source>
</evidence>
<keyword evidence="2" id="KW-1185">Reference proteome</keyword>
<dbReference type="EMBL" id="AZHX01002279">
    <property type="protein sequence ID" value="ETW95714.1"/>
    <property type="molecule type" value="Genomic_DNA"/>
</dbReference>
<proteinExistence type="predicted"/>
<accession>W4LCQ3</accession>
<organism evidence="1 2">
    <name type="scientific">Candidatus Entotheonella gemina</name>
    <dbReference type="NCBI Taxonomy" id="1429439"/>
    <lineage>
        <taxon>Bacteria</taxon>
        <taxon>Pseudomonadati</taxon>
        <taxon>Nitrospinota/Tectimicrobiota group</taxon>
        <taxon>Candidatus Tectimicrobiota</taxon>
        <taxon>Candidatus Entotheonellia</taxon>
        <taxon>Candidatus Entotheonellales</taxon>
        <taxon>Candidatus Entotheonellaceae</taxon>
        <taxon>Candidatus Entotheonella</taxon>
    </lineage>
</organism>
<dbReference type="Proteomes" id="UP000019140">
    <property type="component" value="Unassembled WGS sequence"/>
</dbReference>
<name>W4LCQ3_9BACT</name>
<dbReference type="AlphaFoldDB" id="W4LCQ3"/>
<protein>
    <submittedName>
        <fullName evidence="1">Uncharacterized protein</fullName>
    </submittedName>
</protein>
<comment type="caution">
    <text evidence="1">The sequence shown here is derived from an EMBL/GenBank/DDBJ whole genome shotgun (WGS) entry which is preliminary data.</text>
</comment>
<sequence length="97" mass="11235">MPNHPSRAARLTAVECYLDGEFPGHVEEAKDNVFIISHRGIRHHVVLEPTFLKQCPDYMGALRDSDLADYVRETRSQARRFLVTWKERSTHIRSTSL</sequence>
<evidence type="ECO:0000313" key="1">
    <source>
        <dbReference type="EMBL" id="ETW95714.1"/>
    </source>
</evidence>
<reference evidence="1 2" key="1">
    <citation type="journal article" date="2014" name="Nature">
        <title>An environmental bacterial taxon with a large and distinct metabolic repertoire.</title>
        <authorList>
            <person name="Wilson M.C."/>
            <person name="Mori T."/>
            <person name="Ruckert C."/>
            <person name="Uria A.R."/>
            <person name="Helf M.J."/>
            <person name="Takada K."/>
            <person name="Gernert C."/>
            <person name="Steffens U.A."/>
            <person name="Heycke N."/>
            <person name="Schmitt S."/>
            <person name="Rinke C."/>
            <person name="Helfrich E.J."/>
            <person name="Brachmann A.O."/>
            <person name="Gurgui C."/>
            <person name="Wakimoto T."/>
            <person name="Kracht M."/>
            <person name="Crusemann M."/>
            <person name="Hentschel U."/>
            <person name="Abe I."/>
            <person name="Matsunaga S."/>
            <person name="Kalinowski J."/>
            <person name="Takeyama H."/>
            <person name="Piel J."/>
        </authorList>
    </citation>
    <scope>NUCLEOTIDE SEQUENCE [LARGE SCALE GENOMIC DNA]</scope>
    <source>
        <strain evidence="2">TSY2</strain>
    </source>
</reference>
<dbReference type="HOGENOM" id="CLU_2341544_0_0_7"/>